<dbReference type="EMBL" id="OZ035838">
    <property type="protein sequence ID" value="CAL1585003.1"/>
    <property type="molecule type" value="Genomic_DNA"/>
</dbReference>
<evidence type="ECO:0000313" key="2">
    <source>
        <dbReference type="EMBL" id="CAL1585003.1"/>
    </source>
</evidence>
<accession>A0AAV2K7Z6</accession>
<dbReference type="AlphaFoldDB" id="A0AAV2K7Z6"/>
<organism evidence="2 3">
    <name type="scientific">Knipowitschia caucasica</name>
    <name type="common">Caucasian dwarf goby</name>
    <name type="synonym">Pomatoschistus caucasicus</name>
    <dbReference type="NCBI Taxonomy" id="637954"/>
    <lineage>
        <taxon>Eukaryota</taxon>
        <taxon>Metazoa</taxon>
        <taxon>Chordata</taxon>
        <taxon>Craniata</taxon>
        <taxon>Vertebrata</taxon>
        <taxon>Euteleostomi</taxon>
        <taxon>Actinopterygii</taxon>
        <taxon>Neopterygii</taxon>
        <taxon>Teleostei</taxon>
        <taxon>Neoteleostei</taxon>
        <taxon>Acanthomorphata</taxon>
        <taxon>Gobiaria</taxon>
        <taxon>Gobiiformes</taxon>
        <taxon>Gobioidei</taxon>
        <taxon>Gobiidae</taxon>
        <taxon>Gobiinae</taxon>
        <taxon>Knipowitschia</taxon>
    </lineage>
</organism>
<keyword evidence="3" id="KW-1185">Reference proteome</keyword>
<evidence type="ECO:0000256" key="1">
    <source>
        <dbReference type="SAM" id="MobiDB-lite"/>
    </source>
</evidence>
<feature type="region of interest" description="Disordered" evidence="1">
    <location>
        <begin position="99"/>
        <end position="127"/>
    </location>
</feature>
<protein>
    <submittedName>
        <fullName evidence="2">Uncharacterized protein</fullName>
    </submittedName>
</protein>
<proteinExistence type="predicted"/>
<reference evidence="2 3" key="1">
    <citation type="submission" date="2024-04" db="EMBL/GenBank/DDBJ databases">
        <authorList>
            <person name="Waldvogel A.-M."/>
            <person name="Schoenle A."/>
        </authorList>
    </citation>
    <scope>NUCLEOTIDE SEQUENCE [LARGE SCALE GENOMIC DNA]</scope>
</reference>
<name>A0AAV2K7Z6_KNICA</name>
<evidence type="ECO:0000313" key="3">
    <source>
        <dbReference type="Proteomes" id="UP001497482"/>
    </source>
</evidence>
<sequence length="127" mass="13898">MVPTHVQPGATSGPLDRGPHPDRKTVGHIRTARPWATSGPQDRGPHPDRKTVGHIRTARPAKPVQSRISRGPRTCQMYQDVLQKPRGTTAALVASADVPESETSVSLAARQLPPALPQRRRRLMERA</sequence>
<dbReference type="Proteomes" id="UP001497482">
    <property type="component" value="Chromosome 16"/>
</dbReference>
<gene>
    <name evidence="2" type="ORF">KC01_LOCUS15254</name>
</gene>
<feature type="compositionally biased region" description="Basic residues" evidence="1">
    <location>
        <begin position="118"/>
        <end position="127"/>
    </location>
</feature>
<feature type="region of interest" description="Disordered" evidence="1">
    <location>
        <begin position="1"/>
        <end position="71"/>
    </location>
</feature>